<dbReference type="OrthoDB" id="2371309at2759"/>
<keyword evidence="1" id="KW-0812">Transmembrane</keyword>
<feature type="transmembrane region" description="Helical" evidence="1">
    <location>
        <begin position="18"/>
        <end position="38"/>
    </location>
</feature>
<gene>
    <name evidence="2" type="ORF">CROQUDRAFT_106674</name>
</gene>
<reference evidence="2" key="1">
    <citation type="submission" date="2013-11" db="EMBL/GenBank/DDBJ databases">
        <title>Genome sequence of the fusiform rust pathogen reveals effectors for host alternation and coevolution with pine.</title>
        <authorList>
            <consortium name="DOE Joint Genome Institute"/>
            <person name="Smith K."/>
            <person name="Pendleton A."/>
            <person name="Kubisiak T."/>
            <person name="Anderson C."/>
            <person name="Salamov A."/>
            <person name="Aerts A."/>
            <person name="Riley R."/>
            <person name="Clum A."/>
            <person name="Lindquist E."/>
            <person name="Ence D."/>
            <person name="Campbell M."/>
            <person name="Kronenberg Z."/>
            <person name="Feau N."/>
            <person name="Dhillon B."/>
            <person name="Hamelin R."/>
            <person name="Burleigh J."/>
            <person name="Smith J."/>
            <person name="Yandell M."/>
            <person name="Nelson C."/>
            <person name="Grigoriev I."/>
            <person name="Davis J."/>
        </authorList>
    </citation>
    <scope>NUCLEOTIDE SEQUENCE</scope>
    <source>
        <strain evidence="2">G11</strain>
    </source>
</reference>
<evidence type="ECO:0000313" key="3">
    <source>
        <dbReference type="Proteomes" id="UP000886653"/>
    </source>
</evidence>
<feature type="transmembrane region" description="Helical" evidence="1">
    <location>
        <begin position="124"/>
        <end position="147"/>
    </location>
</feature>
<organism evidence="2 3">
    <name type="scientific">Cronartium quercuum f. sp. fusiforme G11</name>
    <dbReference type="NCBI Taxonomy" id="708437"/>
    <lineage>
        <taxon>Eukaryota</taxon>
        <taxon>Fungi</taxon>
        <taxon>Dikarya</taxon>
        <taxon>Basidiomycota</taxon>
        <taxon>Pucciniomycotina</taxon>
        <taxon>Pucciniomycetes</taxon>
        <taxon>Pucciniales</taxon>
        <taxon>Coleosporiaceae</taxon>
        <taxon>Cronartium</taxon>
    </lineage>
</organism>
<keyword evidence="1" id="KW-1133">Transmembrane helix</keyword>
<feature type="transmembrane region" description="Helical" evidence="1">
    <location>
        <begin position="50"/>
        <end position="71"/>
    </location>
</feature>
<evidence type="ECO:0000256" key="1">
    <source>
        <dbReference type="SAM" id="Phobius"/>
    </source>
</evidence>
<name>A0A9P6TC73_9BASI</name>
<dbReference type="EMBL" id="MU167252">
    <property type="protein sequence ID" value="KAG0147051.1"/>
    <property type="molecule type" value="Genomic_DNA"/>
</dbReference>
<protein>
    <submittedName>
        <fullName evidence="2">Uncharacterized protein</fullName>
    </submittedName>
</protein>
<keyword evidence="3" id="KW-1185">Reference proteome</keyword>
<accession>A0A9P6TC73</accession>
<evidence type="ECO:0000313" key="2">
    <source>
        <dbReference type="EMBL" id="KAG0147051.1"/>
    </source>
</evidence>
<comment type="caution">
    <text evidence="2">The sequence shown here is derived from an EMBL/GenBank/DDBJ whole genome shotgun (WGS) entry which is preliminary data.</text>
</comment>
<sequence>MRSEQQTPRLIHIHYEHIVFALISLVNCIVSFASTVALSRQSWSSLKSLGLLWALVVGLSLVRAIAMLVILNLNSFRVAQLCGTADTTSTATNETAPPSIAARVISSPFQGMAALYCPLGFHTLFVAFAASMIIDGVLQAYAASLVVRTYKRMAHYKFIQSSTIDDLS</sequence>
<dbReference type="AlphaFoldDB" id="A0A9P6TC73"/>
<keyword evidence="1" id="KW-0472">Membrane</keyword>
<proteinExistence type="predicted"/>
<dbReference type="Proteomes" id="UP000886653">
    <property type="component" value="Unassembled WGS sequence"/>
</dbReference>